<accession>A0A9W9I725</accession>
<dbReference type="Proteomes" id="UP001149163">
    <property type="component" value="Unassembled WGS sequence"/>
</dbReference>
<dbReference type="OrthoDB" id="294702at2759"/>
<evidence type="ECO:0000313" key="2">
    <source>
        <dbReference type="Proteomes" id="UP001149163"/>
    </source>
</evidence>
<reference evidence="1" key="2">
    <citation type="journal article" date="2023" name="IMA Fungus">
        <title>Comparative genomic study of the Penicillium genus elucidates a diverse pangenome and 15 lateral gene transfer events.</title>
        <authorList>
            <person name="Petersen C."/>
            <person name="Sorensen T."/>
            <person name="Nielsen M.R."/>
            <person name="Sondergaard T.E."/>
            <person name="Sorensen J.L."/>
            <person name="Fitzpatrick D.A."/>
            <person name="Frisvad J.C."/>
            <person name="Nielsen K.L."/>
        </authorList>
    </citation>
    <scope>NUCLEOTIDE SEQUENCE</scope>
    <source>
        <strain evidence="1">IBT 26290</strain>
    </source>
</reference>
<evidence type="ECO:0000313" key="1">
    <source>
        <dbReference type="EMBL" id="KAJ5167765.1"/>
    </source>
</evidence>
<keyword evidence="2" id="KW-1185">Reference proteome</keyword>
<gene>
    <name evidence="1" type="ORF">N7482_003359</name>
</gene>
<sequence length="334" mass="37264">MAAYDTEAGEKEHILTLPNNRQLAYAHNGPKTSRTVIIFFTGVLSVGTAHRVPEPCRAVGAHWISPTPPGSGKSSTRDKSVPYNVSLARDISALLTFLYPTNDFDKLYISGGSYGTVPAQMLYGAPYELFPAGRKIAGCLLLAGFSPVKYHTDYTKSLNWQNYFSFGPPTQFLPFHAVQWIFRAVVGLRLKSLKGTKAFLRQTLIDPMDDEEKATFGGWLRTNHLSEDAFLESMANGTIRCCQNWDGVMEVSDVIHSDWGFEPKRLDDQHASKPMLVVSSSHDHIGGSTNDWIVHNYKSAKPKMLPGGHISSLFHIDELWEEMFSSEYPIYIPS</sequence>
<dbReference type="Gene3D" id="3.40.50.1820">
    <property type="entry name" value="alpha/beta hydrolase"/>
    <property type="match status" value="1"/>
</dbReference>
<dbReference type="AlphaFoldDB" id="A0A9W9I725"/>
<dbReference type="GO" id="GO:0017000">
    <property type="term" value="P:antibiotic biosynthetic process"/>
    <property type="evidence" value="ECO:0007669"/>
    <property type="project" value="UniProtKB-ARBA"/>
</dbReference>
<proteinExistence type="predicted"/>
<protein>
    <recommendedName>
        <fullName evidence="3">AB hydrolase-1 domain-containing protein</fullName>
    </recommendedName>
</protein>
<dbReference type="GO" id="GO:0072330">
    <property type="term" value="P:monocarboxylic acid biosynthetic process"/>
    <property type="evidence" value="ECO:0007669"/>
    <property type="project" value="UniProtKB-ARBA"/>
</dbReference>
<dbReference type="InterPro" id="IPR029058">
    <property type="entry name" value="AB_hydrolase_fold"/>
</dbReference>
<reference evidence="1" key="1">
    <citation type="submission" date="2022-11" db="EMBL/GenBank/DDBJ databases">
        <authorList>
            <person name="Petersen C."/>
        </authorList>
    </citation>
    <scope>NUCLEOTIDE SEQUENCE</scope>
    <source>
        <strain evidence="1">IBT 26290</strain>
    </source>
</reference>
<dbReference type="RefSeq" id="XP_056544226.1">
    <property type="nucleotide sequence ID" value="XM_056685484.1"/>
</dbReference>
<name>A0A9W9I725_9EURO</name>
<organism evidence="1 2">
    <name type="scientific">Penicillium canariense</name>
    <dbReference type="NCBI Taxonomy" id="189055"/>
    <lineage>
        <taxon>Eukaryota</taxon>
        <taxon>Fungi</taxon>
        <taxon>Dikarya</taxon>
        <taxon>Ascomycota</taxon>
        <taxon>Pezizomycotina</taxon>
        <taxon>Eurotiomycetes</taxon>
        <taxon>Eurotiomycetidae</taxon>
        <taxon>Eurotiales</taxon>
        <taxon>Aspergillaceae</taxon>
        <taxon>Penicillium</taxon>
    </lineage>
</organism>
<dbReference type="EMBL" id="JAPQKN010000002">
    <property type="protein sequence ID" value="KAJ5167765.1"/>
    <property type="molecule type" value="Genomic_DNA"/>
</dbReference>
<dbReference type="GeneID" id="81424660"/>
<evidence type="ECO:0008006" key="3">
    <source>
        <dbReference type="Google" id="ProtNLM"/>
    </source>
</evidence>
<comment type="caution">
    <text evidence="1">The sequence shown here is derived from an EMBL/GenBank/DDBJ whole genome shotgun (WGS) entry which is preliminary data.</text>
</comment>
<dbReference type="SUPFAM" id="SSF53474">
    <property type="entry name" value="alpha/beta-Hydrolases"/>
    <property type="match status" value="1"/>
</dbReference>